<keyword evidence="1" id="KW-0479">Metal-binding</keyword>
<comment type="caution">
    <text evidence="4">The sequence shown here is derived from an EMBL/GenBank/DDBJ whole genome shotgun (WGS) entry which is preliminary data.</text>
</comment>
<dbReference type="PANTHER" id="PTHR35385">
    <property type="entry name" value="PROTEIN B, PUTATIVE-RELATED-RELATED"/>
    <property type="match status" value="1"/>
</dbReference>
<feature type="region of interest" description="Disordered" evidence="2">
    <location>
        <begin position="1"/>
        <end position="24"/>
    </location>
</feature>
<protein>
    <recommendedName>
        <fullName evidence="3">SWIM-type domain-containing protein</fullName>
    </recommendedName>
</protein>
<feature type="domain" description="SWIM-type" evidence="3">
    <location>
        <begin position="571"/>
        <end position="602"/>
    </location>
</feature>
<proteinExistence type="predicted"/>
<evidence type="ECO:0000259" key="3">
    <source>
        <dbReference type="PROSITE" id="PS50966"/>
    </source>
</evidence>
<reference evidence="4" key="1">
    <citation type="submission" date="2020-08" db="EMBL/GenBank/DDBJ databases">
        <title>Genome sequencing and assembly of the red palm weevil Rhynchophorus ferrugineus.</title>
        <authorList>
            <person name="Dias G.B."/>
            <person name="Bergman C.M."/>
            <person name="Manee M."/>
        </authorList>
    </citation>
    <scope>NUCLEOTIDE SEQUENCE</scope>
    <source>
        <strain evidence="4">AA-2017</strain>
        <tissue evidence="4">Whole larva</tissue>
    </source>
</reference>
<name>A0A834M8X1_RHYFE</name>
<evidence type="ECO:0000256" key="1">
    <source>
        <dbReference type="PROSITE-ProRule" id="PRU00325"/>
    </source>
</evidence>
<keyword evidence="5" id="KW-1185">Reference proteome</keyword>
<accession>A0A834M8X1</accession>
<dbReference type="EMBL" id="JAACXV010014245">
    <property type="protein sequence ID" value="KAF7269279.1"/>
    <property type="molecule type" value="Genomic_DNA"/>
</dbReference>
<organism evidence="4 5">
    <name type="scientific">Rhynchophorus ferrugineus</name>
    <name type="common">Red palm weevil</name>
    <name type="synonym">Curculio ferrugineus</name>
    <dbReference type="NCBI Taxonomy" id="354439"/>
    <lineage>
        <taxon>Eukaryota</taxon>
        <taxon>Metazoa</taxon>
        <taxon>Ecdysozoa</taxon>
        <taxon>Arthropoda</taxon>
        <taxon>Hexapoda</taxon>
        <taxon>Insecta</taxon>
        <taxon>Pterygota</taxon>
        <taxon>Neoptera</taxon>
        <taxon>Endopterygota</taxon>
        <taxon>Coleoptera</taxon>
        <taxon>Polyphaga</taxon>
        <taxon>Cucujiformia</taxon>
        <taxon>Curculionidae</taxon>
        <taxon>Dryophthorinae</taxon>
        <taxon>Rhynchophorus</taxon>
    </lineage>
</organism>
<feature type="compositionally biased region" description="Polar residues" evidence="2">
    <location>
        <begin position="1"/>
        <end position="17"/>
    </location>
</feature>
<dbReference type="OrthoDB" id="6747532at2759"/>
<evidence type="ECO:0000313" key="5">
    <source>
        <dbReference type="Proteomes" id="UP000625711"/>
    </source>
</evidence>
<evidence type="ECO:0000256" key="2">
    <source>
        <dbReference type="SAM" id="MobiDB-lite"/>
    </source>
</evidence>
<keyword evidence="1" id="KW-0862">Zinc</keyword>
<dbReference type="PANTHER" id="PTHR35385:SF2">
    <property type="entry name" value="PROTEIN B, PUTATIVE-RELATED"/>
    <property type="match status" value="1"/>
</dbReference>
<dbReference type="Proteomes" id="UP000625711">
    <property type="component" value="Unassembled WGS sequence"/>
</dbReference>
<gene>
    <name evidence="4" type="ORF">GWI33_017734</name>
</gene>
<dbReference type="GO" id="GO:0008270">
    <property type="term" value="F:zinc ion binding"/>
    <property type="evidence" value="ECO:0007669"/>
    <property type="project" value="UniProtKB-KW"/>
</dbReference>
<keyword evidence="1" id="KW-0863">Zinc-finger</keyword>
<dbReference type="InterPro" id="IPR007527">
    <property type="entry name" value="Znf_SWIM"/>
</dbReference>
<evidence type="ECO:0000313" key="4">
    <source>
        <dbReference type="EMBL" id="KAF7269279.1"/>
    </source>
</evidence>
<sequence length="883" mass="102448">MDSETNRNGTEYPQDNLNCPGDESNQRNVAYRFDMDDTMEKIQFPFRKIKNNFYLVAVKTKEEIEKVIVNIQKATKVTWSVKQTRKFEAQSTRSLTLFKRLYGCHMATRRRTKTKNMKQKKSRNIDCPAQLIVTVRKYTTHTKSKYREPLLDENYPCSFEFRHNHNHPVDAVDVLKTRPLGDETKEAILKLLNKGHTCASAYHTYYVLKEEEFGVDNKSKMSDRHYFPKRNDISTLWKTHNFKEKSENRNRDDVLKNLENLLNSYHKMNGTLYRISIENDNYVVCICTPLMQRAVQQISEVFFIDSSNSYEMKEYKLYFILTQSSVGALPISCIISNNHSINMLTIGMKLFFEMINIQPTVILTSSEIMQELLLQKLFPSSKIILSFYHTLKSCCKFLYDARHEIAKGKKESYYQLFRDVVFSDNEEALVVSRQVLAVECAQQKFLNYVDTMYESINLWCLLYRQCIILRGVETFDYNQAEISFRLFRLLSEIPLERTKLFNTTQITDFMCSAFEKFYKNRIVEMVFYKQSDILKERYSAKLSTDDLQMEDIGHHQYLFKTIRKHAPEAYYQVDMITNLCTCATGITGKRCEHISEIIFRCNVFSPILSVEQKAAYYFVVTGLLKHKNSFLPDQQDLCKEYSIICCSSETGTNPETGTLLDTLNCESDHSESFSDFDNAKNKWISYCNEVLQHLEKDPAKFAPAINAHLNNVKKYSTSVPLLLKGLYAGFPYKGDNEKLPPLAIINKTKDLASQQGHSADLQCKQNKYNTTEIKDAINLSSWKNMSSDESLILDNSETLVQFTNVHKIDINNKTELENDDGNMKILENKPITFTQYGEIAAEDTIFNLQKNIFVHQAALNQLSHCDMAVLDEKKGILIIPISE</sequence>
<dbReference type="AlphaFoldDB" id="A0A834M8X1"/>
<dbReference type="PROSITE" id="PS50966">
    <property type="entry name" value="ZF_SWIM"/>
    <property type="match status" value="1"/>
</dbReference>